<dbReference type="RefSeq" id="WP_147101256.1">
    <property type="nucleotide sequence ID" value="NZ_VOOS01000005.1"/>
</dbReference>
<organism evidence="2 3">
    <name type="scientific">Vicingus serpentipes</name>
    <dbReference type="NCBI Taxonomy" id="1926625"/>
    <lineage>
        <taxon>Bacteria</taxon>
        <taxon>Pseudomonadati</taxon>
        <taxon>Bacteroidota</taxon>
        <taxon>Flavobacteriia</taxon>
        <taxon>Flavobacteriales</taxon>
        <taxon>Vicingaceae</taxon>
        <taxon>Vicingus</taxon>
    </lineage>
</organism>
<dbReference type="AlphaFoldDB" id="A0A5C6RQL2"/>
<evidence type="ECO:0000313" key="3">
    <source>
        <dbReference type="Proteomes" id="UP000321721"/>
    </source>
</evidence>
<dbReference type="Proteomes" id="UP000321721">
    <property type="component" value="Unassembled WGS sequence"/>
</dbReference>
<dbReference type="Pfam" id="PF13469">
    <property type="entry name" value="Sulfotransfer_3"/>
    <property type="match status" value="1"/>
</dbReference>
<sequence>MDIVEVNYIIGIGRSGTTLLTSILGAHPAINTVPENYFVTFFYNSFKNKTCFKTSDLMLIHEFNLLFNRLQPYIGYDYTLTKEDDFLQQSFIGSYHELCKHFYNFFKHKTNNSVNAPIIIDKNPSNTLYCEKLLKLNPNAKFIFITRDYRANILSRIESIHIRPPSVVYNAIRWNYFTNKALKFEKQHQNQVLRIKYEELVSHPEHTLDRIFSFLRIEKYSKSHLQMSEEQAIVDDLTNHYSERLNKKYGDLIKPINTSRLDSWKKNLAYEQLILSDYICNGFGEKLGYKPQSNIAVLKKISLFIKTIHLRYILLIEQIKDETTFYLPIKFKVDRFKKHIERIERVRNGTKKK</sequence>
<dbReference type="Gene3D" id="3.40.50.300">
    <property type="entry name" value="P-loop containing nucleotide triphosphate hydrolases"/>
    <property type="match status" value="1"/>
</dbReference>
<reference evidence="2 3" key="1">
    <citation type="submission" date="2019-08" db="EMBL/GenBank/DDBJ databases">
        <title>Genome of Vicingus serpentipes NCIMB 15042.</title>
        <authorList>
            <person name="Bowman J.P."/>
        </authorList>
    </citation>
    <scope>NUCLEOTIDE SEQUENCE [LARGE SCALE GENOMIC DNA]</scope>
    <source>
        <strain evidence="2 3">NCIMB 15042</strain>
    </source>
</reference>
<keyword evidence="1 2" id="KW-0808">Transferase</keyword>
<dbReference type="PANTHER" id="PTHR12788:SF10">
    <property type="entry name" value="PROTEIN-TYROSINE SULFOTRANSFERASE"/>
    <property type="match status" value="1"/>
</dbReference>
<dbReference type="OrthoDB" id="5432096at2"/>
<keyword evidence="3" id="KW-1185">Reference proteome</keyword>
<dbReference type="InterPro" id="IPR026634">
    <property type="entry name" value="TPST-like"/>
</dbReference>
<protein>
    <submittedName>
        <fullName evidence="2">Sulfotransferase</fullName>
    </submittedName>
</protein>
<dbReference type="GO" id="GO:0008476">
    <property type="term" value="F:protein-tyrosine sulfotransferase activity"/>
    <property type="evidence" value="ECO:0007669"/>
    <property type="project" value="InterPro"/>
</dbReference>
<proteinExistence type="predicted"/>
<evidence type="ECO:0000313" key="2">
    <source>
        <dbReference type="EMBL" id="TXB64205.1"/>
    </source>
</evidence>
<dbReference type="InterPro" id="IPR027417">
    <property type="entry name" value="P-loop_NTPase"/>
</dbReference>
<dbReference type="EMBL" id="VOOS01000005">
    <property type="protein sequence ID" value="TXB64205.1"/>
    <property type="molecule type" value="Genomic_DNA"/>
</dbReference>
<gene>
    <name evidence="2" type="ORF">FRY74_10455</name>
</gene>
<dbReference type="SUPFAM" id="SSF52540">
    <property type="entry name" value="P-loop containing nucleoside triphosphate hydrolases"/>
    <property type="match status" value="1"/>
</dbReference>
<evidence type="ECO:0000256" key="1">
    <source>
        <dbReference type="ARBA" id="ARBA00022679"/>
    </source>
</evidence>
<comment type="caution">
    <text evidence="2">The sequence shown here is derived from an EMBL/GenBank/DDBJ whole genome shotgun (WGS) entry which is preliminary data.</text>
</comment>
<dbReference type="PANTHER" id="PTHR12788">
    <property type="entry name" value="PROTEIN-TYROSINE SULFOTRANSFERASE 2"/>
    <property type="match status" value="1"/>
</dbReference>
<accession>A0A5C6RQL2</accession>
<name>A0A5C6RQL2_9FLAO</name>